<proteinExistence type="predicted"/>
<dbReference type="GO" id="GO:0005829">
    <property type="term" value="C:cytosol"/>
    <property type="evidence" value="ECO:0007669"/>
    <property type="project" value="TreeGrafter"/>
</dbReference>
<dbReference type="GO" id="GO:0005096">
    <property type="term" value="F:GTPase activator activity"/>
    <property type="evidence" value="ECO:0007669"/>
    <property type="project" value="UniProtKB-KW"/>
</dbReference>
<keyword evidence="2" id="KW-0433">Leucine-rich repeat</keyword>
<gene>
    <name evidence="5" type="ORF">Cvel_5636</name>
</gene>
<feature type="region of interest" description="Disordered" evidence="4">
    <location>
        <begin position="1"/>
        <end position="23"/>
    </location>
</feature>
<evidence type="ECO:0000256" key="2">
    <source>
        <dbReference type="ARBA" id="ARBA00022614"/>
    </source>
</evidence>
<dbReference type="Pfam" id="PF00560">
    <property type="entry name" value="LRR_1"/>
    <property type="match status" value="1"/>
</dbReference>
<dbReference type="VEuPathDB" id="CryptoDB:Cvel_5636"/>
<dbReference type="GO" id="GO:0006913">
    <property type="term" value="P:nucleocytoplasmic transport"/>
    <property type="evidence" value="ECO:0007669"/>
    <property type="project" value="TreeGrafter"/>
</dbReference>
<dbReference type="AlphaFoldDB" id="A0A0G4H355"/>
<keyword evidence="1" id="KW-0343">GTPase activation</keyword>
<dbReference type="GO" id="GO:0031267">
    <property type="term" value="F:small GTPase binding"/>
    <property type="evidence" value="ECO:0007669"/>
    <property type="project" value="TreeGrafter"/>
</dbReference>
<dbReference type="SUPFAM" id="SSF52047">
    <property type="entry name" value="RNI-like"/>
    <property type="match status" value="2"/>
</dbReference>
<accession>A0A0G4H355</accession>
<dbReference type="PANTHER" id="PTHR24113">
    <property type="entry name" value="RAN GTPASE-ACTIVATING PROTEIN 1"/>
    <property type="match status" value="1"/>
</dbReference>
<dbReference type="EMBL" id="CDMZ01001831">
    <property type="protein sequence ID" value="CEM38140.1"/>
    <property type="molecule type" value="Genomic_DNA"/>
</dbReference>
<organism evidence="5">
    <name type="scientific">Chromera velia CCMP2878</name>
    <dbReference type="NCBI Taxonomy" id="1169474"/>
    <lineage>
        <taxon>Eukaryota</taxon>
        <taxon>Sar</taxon>
        <taxon>Alveolata</taxon>
        <taxon>Colpodellida</taxon>
        <taxon>Chromeraceae</taxon>
        <taxon>Chromera</taxon>
    </lineage>
</organism>
<evidence type="ECO:0000256" key="1">
    <source>
        <dbReference type="ARBA" id="ARBA00022468"/>
    </source>
</evidence>
<dbReference type="PANTHER" id="PTHR24113:SF12">
    <property type="entry name" value="RAN GTPASE-ACTIVATING PROTEIN 1"/>
    <property type="match status" value="1"/>
</dbReference>
<evidence type="ECO:0000256" key="3">
    <source>
        <dbReference type="ARBA" id="ARBA00022737"/>
    </source>
</evidence>
<evidence type="ECO:0000256" key="4">
    <source>
        <dbReference type="SAM" id="MobiDB-lite"/>
    </source>
</evidence>
<dbReference type="GO" id="GO:0005634">
    <property type="term" value="C:nucleus"/>
    <property type="evidence" value="ECO:0007669"/>
    <property type="project" value="TreeGrafter"/>
</dbReference>
<reference evidence="5" key="1">
    <citation type="submission" date="2014-11" db="EMBL/GenBank/DDBJ databases">
        <authorList>
            <person name="Otto D Thomas"/>
            <person name="Naeem Raeece"/>
        </authorList>
    </citation>
    <scope>NUCLEOTIDE SEQUENCE</scope>
</reference>
<dbReference type="GO" id="GO:0048471">
    <property type="term" value="C:perinuclear region of cytoplasm"/>
    <property type="evidence" value="ECO:0007669"/>
    <property type="project" value="TreeGrafter"/>
</dbReference>
<sequence>MSRPASRLRGAPPEEGAGPGAQLVDPVDAALSAAFGHARPTEEEFSALVLNREGFGMGWVLLQFIRTSATLMTTPSSSRLFLSLWSLWPSKTLRLARTGAREKGTEALAEVLKAKRVTSLCSLDLEENEMGVGGFKHLGDALCTAGAVPRLRVLILKKNDLTNAEKEEGERDYAPLSAFLSTDQLRELEELDLRENRLFDERLGVEGAPDRVSAAAIAAADRFPKLRILNLANSCISSEETAVFANALGEGGAPLLEDLDLSEPIGLEEEGEEAEAEEGVGVQALATALSADRLSHLTRLRLVNRRDLTGGAVRSLFEAMADGKTPNLCEIHVDVLEIFLEDPENPLGCHDEAVEALARAVEEGRVPRLENLILELWRGNLRSAPMSSLGKALGSGGVSSLPKLELRWFFPDTDENPGGGVLGVAECLGGGFLPLLEDLTLRVGCRGREGGAELGEVLSTGKVPSLRKVALGWPVNEMLSALCEGLCVGSSPPSEMRMELYLHAHSDVVHDGPISSLAKTIRSGRMSFLWKMTPEDWVFNETTAETLGAALTHEEACLAFLEEISLMQCGSRAKEFLQGMRGGTGRLPSLRILKAGSVSLSSFLPPLITAGKLPSLRELNPVVNLVPADHQGCQALAASLCSPHAASLRRIEVSFDYANLNAAAAAEDASVQVGTFCASLASEHLSKLQVLTVTRIREAAGVRSLCAGLGGGKLSSLRELKLREVSLASEAQALSSALKAEKLPGLRVLKVISASLTDDGVKSLTKGWTSQPPPPLQHLDLSHNKLSAVTEQTLKDFLISRRLPALLKIVLTGNTMEDGGLAKLRLRFPDVTIL</sequence>
<dbReference type="PhylomeDB" id="A0A0G4H355"/>
<keyword evidence="3" id="KW-0677">Repeat</keyword>
<dbReference type="InterPro" id="IPR032675">
    <property type="entry name" value="LRR_dom_sf"/>
</dbReference>
<dbReference type="InterPro" id="IPR027038">
    <property type="entry name" value="RanGap"/>
</dbReference>
<name>A0A0G4H355_9ALVE</name>
<evidence type="ECO:0000313" key="5">
    <source>
        <dbReference type="EMBL" id="CEM38140.1"/>
    </source>
</evidence>
<dbReference type="InterPro" id="IPR001611">
    <property type="entry name" value="Leu-rich_rpt"/>
</dbReference>
<protein>
    <submittedName>
        <fullName evidence="5">Uncharacterized protein</fullName>
    </submittedName>
</protein>
<dbReference type="Gene3D" id="3.80.10.10">
    <property type="entry name" value="Ribonuclease Inhibitor"/>
    <property type="match status" value="3"/>
</dbReference>